<feature type="region of interest" description="Disordered" evidence="1">
    <location>
        <begin position="1"/>
        <end position="23"/>
    </location>
</feature>
<dbReference type="AlphaFoldDB" id="A0A915KFY1"/>
<evidence type="ECO:0000313" key="3">
    <source>
        <dbReference type="WBParaSite" id="nRc.2.0.1.t37285-RA"/>
    </source>
</evidence>
<dbReference type="Proteomes" id="UP000887565">
    <property type="component" value="Unplaced"/>
</dbReference>
<name>A0A915KFY1_ROMCU</name>
<protein>
    <submittedName>
        <fullName evidence="3">Uncharacterized protein</fullName>
    </submittedName>
</protein>
<proteinExistence type="predicted"/>
<evidence type="ECO:0000256" key="1">
    <source>
        <dbReference type="SAM" id="MobiDB-lite"/>
    </source>
</evidence>
<sequence>MVSDSEAQWSLRSNFGRQSGTEQQQKIVSGERLGLTLESSNIVDKYWWSFSGRSKINECKVLAQDRYTR</sequence>
<reference evidence="3" key="1">
    <citation type="submission" date="2022-11" db="UniProtKB">
        <authorList>
            <consortium name="WormBaseParasite"/>
        </authorList>
    </citation>
    <scope>IDENTIFICATION</scope>
</reference>
<accession>A0A915KFY1</accession>
<evidence type="ECO:0000313" key="2">
    <source>
        <dbReference type="Proteomes" id="UP000887565"/>
    </source>
</evidence>
<keyword evidence="2" id="KW-1185">Reference proteome</keyword>
<dbReference type="WBParaSite" id="nRc.2.0.1.t37285-RA">
    <property type="protein sequence ID" value="nRc.2.0.1.t37285-RA"/>
    <property type="gene ID" value="nRc.2.0.1.g37285"/>
</dbReference>
<organism evidence="2 3">
    <name type="scientific">Romanomermis culicivorax</name>
    <name type="common">Nematode worm</name>
    <dbReference type="NCBI Taxonomy" id="13658"/>
    <lineage>
        <taxon>Eukaryota</taxon>
        <taxon>Metazoa</taxon>
        <taxon>Ecdysozoa</taxon>
        <taxon>Nematoda</taxon>
        <taxon>Enoplea</taxon>
        <taxon>Dorylaimia</taxon>
        <taxon>Mermithida</taxon>
        <taxon>Mermithoidea</taxon>
        <taxon>Mermithidae</taxon>
        <taxon>Romanomermis</taxon>
    </lineage>
</organism>